<dbReference type="PANTHER" id="PTHR11773:SF1">
    <property type="entry name" value="GLYCINE DEHYDROGENASE (DECARBOXYLATING), MITOCHONDRIAL"/>
    <property type="match status" value="1"/>
</dbReference>
<evidence type="ECO:0000256" key="3">
    <source>
        <dbReference type="ARBA" id="ARBA00012134"/>
    </source>
</evidence>
<dbReference type="Proteomes" id="UP000244792">
    <property type="component" value="Chromosome"/>
</dbReference>
<dbReference type="Gene3D" id="6.20.440.10">
    <property type="match status" value="1"/>
</dbReference>
<dbReference type="SUPFAM" id="SSF53383">
    <property type="entry name" value="PLP-dependent transferases"/>
    <property type="match status" value="1"/>
</dbReference>
<proteinExistence type="predicted"/>
<dbReference type="Gene3D" id="3.40.640.10">
    <property type="entry name" value="Type I PLP-dependent aspartate aminotransferase-like (Major domain)"/>
    <property type="match status" value="1"/>
</dbReference>
<dbReference type="InterPro" id="IPR015422">
    <property type="entry name" value="PyrdxlP-dep_Trfase_small"/>
</dbReference>
<accession>A0A2R4W192</accession>
<protein>
    <recommendedName>
        <fullName evidence="3">glycine dehydrogenase (aminomethyl-transferring)</fullName>
        <ecNumber evidence="3">1.4.4.2</ecNumber>
    </recommendedName>
</protein>
<keyword evidence="10" id="KW-1185">Reference proteome</keyword>
<evidence type="ECO:0000259" key="7">
    <source>
        <dbReference type="Pfam" id="PF02347"/>
    </source>
</evidence>
<dbReference type="InterPro" id="IPR015421">
    <property type="entry name" value="PyrdxlP-dep_Trfase_major"/>
</dbReference>
<gene>
    <name evidence="9" type="ORF">TDSAC_1124</name>
</gene>
<evidence type="ECO:0000313" key="9">
    <source>
        <dbReference type="EMBL" id="AWB10470.1"/>
    </source>
</evidence>
<dbReference type="RefSeq" id="WP_108309265.1">
    <property type="nucleotide sequence ID" value="NZ_CP020921.1"/>
</dbReference>
<comment type="catalytic activity">
    <reaction evidence="6">
        <text>N(6)-[(R)-lipoyl]-L-lysyl-[glycine-cleavage complex H protein] + glycine + H(+) = N(6)-[(R)-S(8)-aminomethyldihydrolipoyl]-L-lysyl-[glycine-cleavage complex H protein] + CO2</text>
        <dbReference type="Rhea" id="RHEA:24304"/>
        <dbReference type="Rhea" id="RHEA-COMP:10494"/>
        <dbReference type="Rhea" id="RHEA-COMP:10495"/>
        <dbReference type="ChEBI" id="CHEBI:15378"/>
        <dbReference type="ChEBI" id="CHEBI:16526"/>
        <dbReference type="ChEBI" id="CHEBI:57305"/>
        <dbReference type="ChEBI" id="CHEBI:83099"/>
        <dbReference type="ChEBI" id="CHEBI:83143"/>
        <dbReference type="EC" id="1.4.4.2"/>
    </reaction>
</comment>
<reference evidence="9 10" key="1">
    <citation type="submission" date="2017-04" db="EMBL/GenBank/DDBJ databases">
        <title>Genomic insights into metabolism of Thermodesulfobium acidiphilum.</title>
        <authorList>
            <person name="Toshchakov S.V."/>
            <person name="Frolov E.N."/>
            <person name="Kublanov I.V."/>
            <person name="Samarov N.I."/>
            <person name="Novikov A."/>
            <person name="Lebedinsky A.V."/>
            <person name="Bonch-Osmolovskaya E.A."/>
            <person name="Chernyh N.A."/>
        </authorList>
    </citation>
    <scope>NUCLEOTIDE SEQUENCE [LARGE SCALE GENOMIC DNA]</scope>
    <source>
        <strain evidence="9 10">3127-1</strain>
    </source>
</reference>
<dbReference type="InterPro" id="IPR049315">
    <property type="entry name" value="GDC-P_N"/>
</dbReference>
<dbReference type="InterPro" id="IPR049316">
    <property type="entry name" value="GDC-P_C"/>
</dbReference>
<dbReference type="PANTHER" id="PTHR11773">
    <property type="entry name" value="GLYCINE DEHYDROGENASE, DECARBOXYLATING"/>
    <property type="match status" value="1"/>
</dbReference>
<organism evidence="9 10">
    <name type="scientific">Thermodesulfobium acidiphilum</name>
    <dbReference type="NCBI Taxonomy" id="1794699"/>
    <lineage>
        <taxon>Bacteria</taxon>
        <taxon>Pseudomonadati</taxon>
        <taxon>Thermodesulfobiota</taxon>
        <taxon>Thermodesulfobiia</taxon>
        <taxon>Thermodesulfobiales</taxon>
        <taxon>Thermodesulfobiaceae</taxon>
        <taxon>Thermodesulfobium</taxon>
    </lineage>
</organism>
<dbReference type="GO" id="GO:0019464">
    <property type="term" value="P:glycine decarboxylation via glycine cleavage system"/>
    <property type="evidence" value="ECO:0007669"/>
    <property type="project" value="TreeGrafter"/>
</dbReference>
<keyword evidence="5" id="KW-0560">Oxidoreductase</keyword>
<evidence type="ECO:0000256" key="5">
    <source>
        <dbReference type="ARBA" id="ARBA00023002"/>
    </source>
</evidence>
<dbReference type="GO" id="GO:0005829">
    <property type="term" value="C:cytosol"/>
    <property type="evidence" value="ECO:0007669"/>
    <property type="project" value="TreeGrafter"/>
</dbReference>
<dbReference type="AlphaFoldDB" id="A0A2R4W192"/>
<name>A0A2R4W192_THEAF</name>
<dbReference type="Gene3D" id="3.90.1150.10">
    <property type="entry name" value="Aspartate Aminotransferase, domain 1"/>
    <property type="match status" value="1"/>
</dbReference>
<evidence type="ECO:0000256" key="4">
    <source>
        <dbReference type="ARBA" id="ARBA00022898"/>
    </source>
</evidence>
<keyword evidence="4" id="KW-0663">Pyridoxal phosphate</keyword>
<evidence type="ECO:0000313" key="10">
    <source>
        <dbReference type="Proteomes" id="UP000244792"/>
    </source>
</evidence>
<dbReference type="FunFam" id="3.90.1150.10:FF:000014">
    <property type="entry name" value="Probable glycine dehydrogenase (decarboxylating) subunit 2"/>
    <property type="match status" value="1"/>
</dbReference>
<dbReference type="GO" id="GO:0030170">
    <property type="term" value="F:pyridoxal phosphate binding"/>
    <property type="evidence" value="ECO:0007669"/>
    <property type="project" value="TreeGrafter"/>
</dbReference>
<dbReference type="InterPro" id="IPR015424">
    <property type="entry name" value="PyrdxlP-dep_Trfase"/>
</dbReference>
<comment type="function">
    <text evidence="2">The glycine cleavage system catalyzes the degradation of glycine. The P protein binds the alpha-amino group of glycine through its pyridoxal phosphate cofactor; CO(2) is released and the remaining methylamine moiety is then transferred to the lipoamide cofactor of the H protein.</text>
</comment>
<feature type="domain" description="Glycine cleavage system P-protein N-terminal" evidence="7">
    <location>
        <begin position="103"/>
        <end position="289"/>
    </location>
</feature>
<dbReference type="EMBL" id="CP020921">
    <property type="protein sequence ID" value="AWB10470.1"/>
    <property type="molecule type" value="Genomic_DNA"/>
</dbReference>
<dbReference type="FunFam" id="3.40.640.10:FF:000224">
    <property type="entry name" value="Probable glycine dehydrogenase (decarboxylating) subunit 2"/>
    <property type="match status" value="1"/>
</dbReference>
<dbReference type="InterPro" id="IPR020581">
    <property type="entry name" value="GDC_P"/>
</dbReference>
<dbReference type="GO" id="GO:0005960">
    <property type="term" value="C:glycine cleavage complex"/>
    <property type="evidence" value="ECO:0007669"/>
    <property type="project" value="TreeGrafter"/>
</dbReference>
<dbReference type="EC" id="1.4.4.2" evidence="3"/>
<dbReference type="OrthoDB" id="9801272at2"/>
<comment type="cofactor">
    <cofactor evidence="1">
        <name>pyridoxal 5'-phosphate</name>
        <dbReference type="ChEBI" id="CHEBI:597326"/>
    </cofactor>
</comment>
<evidence type="ECO:0000256" key="6">
    <source>
        <dbReference type="ARBA" id="ARBA00049026"/>
    </source>
</evidence>
<dbReference type="GO" id="GO:0004375">
    <property type="term" value="F:glycine dehydrogenase (decarboxylating) activity"/>
    <property type="evidence" value="ECO:0007669"/>
    <property type="project" value="UniProtKB-EC"/>
</dbReference>
<evidence type="ECO:0000259" key="8">
    <source>
        <dbReference type="Pfam" id="PF21478"/>
    </source>
</evidence>
<dbReference type="KEGG" id="taci:TDSAC_1124"/>
<dbReference type="Pfam" id="PF21478">
    <property type="entry name" value="GcvP2_C"/>
    <property type="match status" value="1"/>
</dbReference>
<dbReference type="GO" id="GO:0016594">
    <property type="term" value="F:glycine binding"/>
    <property type="evidence" value="ECO:0007669"/>
    <property type="project" value="TreeGrafter"/>
</dbReference>
<dbReference type="NCBIfam" id="NF003346">
    <property type="entry name" value="PRK04366.1"/>
    <property type="match status" value="1"/>
</dbReference>
<sequence length="479" mass="53005">MKLIFEESKSGRKSFNLPKLDVNLKNFPDELCRSELNLPEISELDLIRHFINLSRLNFSVDTQFYPLGSCTMKYNPKILEKASNIPEFLNLHPFLSILPDSINRCKGALELISDFQDILCEITGMDCATTSPMAGAHGELTGIMIISSYHKSKNSKRTKVIVPDSSHGTNPASASMVGYEVVTIPSNSEGEMDVDELKKHLDTDVAAVMMTCPNTLGLFEKNIKEISDLAHSVGALMYYDGANLNAIMGKVRPGDLGFDVIHVNVHKTFGTPHGGGGPGAGPVGVKKFLEDFLPIPRVKREDDSLVVVSNSDKSIGHVSSFFGNFAVILKAYLYIKLLGTDGIKYSAEMAVLNANYVMNRLKNYLKLPYDRTCMHECVFSLSEMAKKGASALDFAKFLIDRGFHPPTIYFPLIVKEAFMIEPTETESMETLDKFVDAIIDAVKLAEQNPEAFKEFPKTTVISRPDETKAAKDLIVKARL</sequence>
<evidence type="ECO:0000256" key="2">
    <source>
        <dbReference type="ARBA" id="ARBA00003788"/>
    </source>
</evidence>
<evidence type="ECO:0000256" key="1">
    <source>
        <dbReference type="ARBA" id="ARBA00001933"/>
    </source>
</evidence>
<dbReference type="Pfam" id="PF02347">
    <property type="entry name" value="GDC-P"/>
    <property type="match status" value="1"/>
</dbReference>
<feature type="domain" description="Glycine dehydrogenase C-terminal" evidence="8">
    <location>
        <begin position="347"/>
        <end position="441"/>
    </location>
</feature>